<dbReference type="Gene3D" id="3.40.50.150">
    <property type="entry name" value="Vaccinia Virus protein VP39"/>
    <property type="match status" value="1"/>
</dbReference>
<dbReference type="Proteomes" id="UP000029381">
    <property type="component" value="Unassembled WGS sequence"/>
</dbReference>
<proteinExistence type="predicted"/>
<dbReference type="InterPro" id="IPR041698">
    <property type="entry name" value="Methyltransf_25"/>
</dbReference>
<evidence type="ECO:0000313" key="2">
    <source>
        <dbReference type="EMBL" id="KFN90966.1"/>
    </source>
</evidence>
<accession>A0A091BZF7</accession>
<dbReference type="PATRIC" id="fig|1302648.3.peg.1209"/>
<evidence type="ECO:0000259" key="1">
    <source>
        <dbReference type="Pfam" id="PF13649"/>
    </source>
</evidence>
<organism evidence="2 3">
    <name type="scientific">Tetragenococcus muriaticus 3MR10-3</name>
    <dbReference type="NCBI Taxonomy" id="1302648"/>
    <lineage>
        <taxon>Bacteria</taxon>
        <taxon>Bacillati</taxon>
        <taxon>Bacillota</taxon>
        <taxon>Bacilli</taxon>
        <taxon>Lactobacillales</taxon>
        <taxon>Enterococcaceae</taxon>
        <taxon>Tetragenococcus</taxon>
    </lineage>
</organism>
<sequence>MRKDLNEIKQFWDDFAEEYTKIQAESKLSIQKDVVRFLKEQNILPQGRFLDLAGGSGKYISDFLPYIQHYVLVDISPEMLQLAANIYTSPCVSFVESSQQSFLAKTKDNSFDLVFSAMNPALDSVEQLEEMGRIAKNYVCILRLVEETDQLFTPIEEELYGKPNELDWMNVYKSWLVPSFHTKRFYYTVNENISADFFALYFTDELTAEQIQKKRKELFQDQRKMINTTSYIFELLYYNS</sequence>
<protein>
    <recommendedName>
        <fullName evidence="1">Methyltransferase domain-containing protein</fullName>
    </recommendedName>
</protein>
<dbReference type="EMBL" id="JPVT01000122">
    <property type="protein sequence ID" value="KFN90966.1"/>
    <property type="molecule type" value="Genomic_DNA"/>
</dbReference>
<dbReference type="CDD" id="cd02440">
    <property type="entry name" value="AdoMet_MTases"/>
    <property type="match status" value="1"/>
</dbReference>
<comment type="caution">
    <text evidence="2">The sequence shown here is derived from an EMBL/GenBank/DDBJ whole genome shotgun (WGS) entry which is preliminary data.</text>
</comment>
<reference evidence="2 3" key="1">
    <citation type="submission" date="2014-08" db="EMBL/GenBank/DDBJ databases">
        <title>Genome sequence of Tetragenococcus muriaticus.</title>
        <authorList>
            <person name="Chuea-nongthon C."/>
            <person name="Rodtong S."/>
            <person name="Yongsawatdigul J."/>
            <person name="Steele J.L."/>
            <person name="Liu X.-y."/>
            <person name="Speers J."/>
            <person name="Glasner J.D."/>
            <person name="Neeno-Eckwall E.C."/>
        </authorList>
    </citation>
    <scope>NUCLEOTIDE SEQUENCE [LARGE SCALE GENOMIC DNA]</scope>
    <source>
        <strain evidence="2 3">3MR10-3</strain>
    </source>
</reference>
<dbReference type="Pfam" id="PF13649">
    <property type="entry name" value="Methyltransf_25"/>
    <property type="match status" value="1"/>
</dbReference>
<feature type="domain" description="Methyltransferase" evidence="1">
    <location>
        <begin position="50"/>
        <end position="133"/>
    </location>
</feature>
<keyword evidence="3" id="KW-1185">Reference proteome</keyword>
<gene>
    <name evidence="2" type="ORF">TMU3MR103_1242</name>
</gene>
<evidence type="ECO:0000313" key="3">
    <source>
        <dbReference type="Proteomes" id="UP000029381"/>
    </source>
</evidence>
<dbReference type="AlphaFoldDB" id="A0A091BZF7"/>
<dbReference type="SUPFAM" id="SSF53335">
    <property type="entry name" value="S-adenosyl-L-methionine-dependent methyltransferases"/>
    <property type="match status" value="1"/>
</dbReference>
<dbReference type="RefSeq" id="WP_028789452.1">
    <property type="nucleotide sequence ID" value="NZ_JPVT01000122.1"/>
</dbReference>
<name>A0A091BZF7_9ENTE</name>
<dbReference type="InterPro" id="IPR029063">
    <property type="entry name" value="SAM-dependent_MTases_sf"/>
</dbReference>